<proteinExistence type="predicted"/>
<evidence type="ECO:0000313" key="3">
    <source>
        <dbReference type="Proteomes" id="UP001500738"/>
    </source>
</evidence>
<evidence type="ECO:0000313" key="2">
    <source>
        <dbReference type="EMBL" id="GAA0864924.1"/>
    </source>
</evidence>
<dbReference type="Proteomes" id="UP001500738">
    <property type="component" value="Unassembled WGS sequence"/>
</dbReference>
<accession>A0ABN1M6I1</accession>
<sequence length="119" mass="12838">MAILQCRPKNPRASPGAGVGGELRPAGRGQEAVRTRRAEMQWRSRTRAQSKAGLRDAGPGPEGSAAHPRDEGKAQRKMPPRRSGAATTGRSKAPASRQSDRHLWPGRAKRGPVELGERM</sequence>
<evidence type="ECO:0000256" key="1">
    <source>
        <dbReference type="SAM" id="MobiDB-lite"/>
    </source>
</evidence>
<feature type="compositionally biased region" description="Basic and acidic residues" evidence="1">
    <location>
        <begin position="31"/>
        <end position="42"/>
    </location>
</feature>
<protein>
    <submittedName>
        <fullName evidence="2">Uncharacterized protein</fullName>
    </submittedName>
</protein>
<keyword evidence="3" id="KW-1185">Reference proteome</keyword>
<feature type="region of interest" description="Disordered" evidence="1">
    <location>
        <begin position="1"/>
        <end position="119"/>
    </location>
</feature>
<reference evidence="2 3" key="1">
    <citation type="journal article" date="2019" name="Int. J. Syst. Evol. Microbiol.">
        <title>The Global Catalogue of Microorganisms (GCM) 10K type strain sequencing project: providing services to taxonomists for standard genome sequencing and annotation.</title>
        <authorList>
            <consortium name="The Broad Institute Genomics Platform"/>
            <consortium name="The Broad Institute Genome Sequencing Center for Infectious Disease"/>
            <person name="Wu L."/>
            <person name="Ma J."/>
        </authorList>
    </citation>
    <scope>NUCLEOTIDE SEQUENCE [LARGE SCALE GENOMIC DNA]</scope>
    <source>
        <strain evidence="2 3">JCM 15910</strain>
    </source>
</reference>
<gene>
    <name evidence="2" type="ORF">GCM10009115_21470</name>
</gene>
<dbReference type="EMBL" id="BAAAFE010000007">
    <property type="protein sequence ID" value="GAA0864924.1"/>
    <property type="molecule type" value="Genomic_DNA"/>
</dbReference>
<name>A0ABN1M6I1_9SPHN</name>
<organism evidence="2 3">
    <name type="scientific">Sphingopyxis soli</name>
    <dbReference type="NCBI Taxonomy" id="592051"/>
    <lineage>
        <taxon>Bacteria</taxon>
        <taxon>Pseudomonadati</taxon>
        <taxon>Pseudomonadota</taxon>
        <taxon>Alphaproteobacteria</taxon>
        <taxon>Sphingomonadales</taxon>
        <taxon>Sphingomonadaceae</taxon>
        <taxon>Sphingopyxis</taxon>
    </lineage>
</organism>
<comment type="caution">
    <text evidence="2">The sequence shown here is derived from an EMBL/GenBank/DDBJ whole genome shotgun (WGS) entry which is preliminary data.</text>
</comment>